<evidence type="ECO:0008006" key="3">
    <source>
        <dbReference type="Google" id="ProtNLM"/>
    </source>
</evidence>
<name>A0A9D2SEY6_9FIRM</name>
<evidence type="ECO:0000313" key="1">
    <source>
        <dbReference type="EMBL" id="HJB98235.1"/>
    </source>
</evidence>
<comment type="caution">
    <text evidence="1">The sequence shown here is derived from an EMBL/GenBank/DDBJ whole genome shotgun (WGS) entry which is preliminary data.</text>
</comment>
<proteinExistence type="predicted"/>
<protein>
    <recommendedName>
        <fullName evidence="3">Stage III sporulation protein AF</fullName>
    </recommendedName>
</protein>
<reference evidence="1" key="1">
    <citation type="journal article" date="2021" name="PeerJ">
        <title>Extensive microbial diversity within the chicken gut microbiome revealed by metagenomics and culture.</title>
        <authorList>
            <person name="Gilroy R."/>
            <person name="Ravi A."/>
            <person name="Getino M."/>
            <person name="Pursley I."/>
            <person name="Horton D.L."/>
            <person name="Alikhan N.F."/>
            <person name="Baker D."/>
            <person name="Gharbi K."/>
            <person name="Hall N."/>
            <person name="Watson M."/>
            <person name="Adriaenssens E.M."/>
            <person name="Foster-Nyarko E."/>
            <person name="Jarju S."/>
            <person name="Secka A."/>
            <person name="Antonio M."/>
            <person name="Oren A."/>
            <person name="Chaudhuri R.R."/>
            <person name="La Ragione R."/>
            <person name="Hildebrand F."/>
            <person name="Pallen M.J."/>
        </authorList>
    </citation>
    <scope>NUCLEOTIDE SEQUENCE</scope>
    <source>
        <strain evidence="1">CHK185-1770</strain>
    </source>
</reference>
<sequence>MQTIVALCAALLASELLQRLCPEDAAVRFAGGLAALFLLLSAAASLLSLDWDLELSAAPIQRQQDQLSSYVEERYEEAAQQDGESYVQGLLAAAGLQAKEIRVKTDRNAQGSIVMTEVAVRFVYPSEAERARALLSGVLGEEVRITVETGEEETSAA</sequence>
<gene>
    <name evidence="1" type="ORF">H9710_06610</name>
</gene>
<organism evidence="1 2">
    <name type="scientific">Candidatus Acutalibacter pullicola</name>
    <dbReference type="NCBI Taxonomy" id="2838417"/>
    <lineage>
        <taxon>Bacteria</taxon>
        <taxon>Bacillati</taxon>
        <taxon>Bacillota</taxon>
        <taxon>Clostridia</taxon>
        <taxon>Eubacteriales</taxon>
        <taxon>Acutalibacteraceae</taxon>
        <taxon>Acutalibacter</taxon>
    </lineage>
</organism>
<evidence type="ECO:0000313" key="2">
    <source>
        <dbReference type="Proteomes" id="UP000826793"/>
    </source>
</evidence>
<dbReference type="Proteomes" id="UP000826793">
    <property type="component" value="Unassembled WGS sequence"/>
</dbReference>
<dbReference type="AlphaFoldDB" id="A0A9D2SEY6"/>
<reference evidence="1" key="2">
    <citation type="submission" date="2021-04" db="EMBL/GenBank/DDBJ databases">
        <authorList>
            <person name="Gilroy R."/>
        </authorList>
    </citation>
    <scope>NUCLEOTIDE SEQUENCE</scope>
    <source>
        <strain evidence="1">CHK185-1770</strain>
    </source>
</reference>
<accession>A0A9D2SEY6</accession>
<dbReference type="EMBL" id="DWXG01000052">
    <property type="protein sequence ID" value="HJB98235.1"/>
    <property type="molecule type" value="Genomic_DNA"/>
</dbReference>